<keyword evidence="1" id="KW-1133">Transmembrane helix</keyword>
<feature type="transmembrane region" description="Helical" evidence="1">
    <location>
        <begin position="97"/>
        <end position="124"/>
    </location>
</feature>
<gene>
    <name evidence="3" type="ORF">C4D60_Mb05t02850</name>
</gene>
<keyword evidence="1" id="KW-0812">Transmembrane</keyword>
<feature type="signal peptide" evidence="2">
    <location>
        <begin position="1"/>
        <end position="27"/>
    </location>
</feature>
<organism evidence="3 4">
    <name type="scientific">Musa balbisiana</name>
    <name type="common">Banana</name>
    <dbReference type="NCBI Taxonomy" id="52838"/>
    <lineage>
        <taxon>Eukaryota</taxon>
        <taxon>Viridiplantae</taxon>
        <taxon>Streptophyta</taxon>
        <taxon>Embryophyta</taxon>
        <taxon>Tracheophyta</taxon>
        <taxon>Spermatophyta</taxon>
        <taxon>Magnoliopsida</taxon>
        <taxon>Liliopsida</taxon>
        <taxon>Zingiberales</taxon>
        <taxon>Musaceae</taxon>
        <taxon>Musa</taxon>
    </lineage>
</organism>
<comment type="caution">
    <text evidence="3">The sequence shown here is derived from an EMBL/GenBank/DDBJ whole genome shotgun (WGS) entry which is preliminary data.</text>
</comment>
<dbReference type="EMBL" id="PYDT01000003">
    <property type="protein sequence ID" value="THU65362.1"/>
    <property type="molecule type" value="Genomic_DNA"/>
</dbReference>
<name>A0A4S8JT95_MUSBA</name>
<dbReference type="AlphaFoldDB" id="A0A4S8JT95"/>
<feature type="chain" id="PRO_5020275878" description="Transmembrane protein" evidence="2">
    <location>
        <begin position="28"/>
        <end position="154"/>
    </location>
</feature>
<reference evidence="3 4" key="1">
    <citation type="journal article" date="2019" name="Nat. Plants">
        <title>Genome sequencing of Musa balbisiana reveals subgenome evolution and function divergence in polyploid bananas.</title>
        <authorList>
            <person name="Yao X."/>
        </authorList>
    </citation>
    <scope>NUCLEOTIDE SEQUENCE [LARGE SCALE GENOMIC DNA]</scope>
    <source>
        <strain evidence="4">cv. DH-PKW</strain>
        <tissue evidence="3">Leaves</tissue>
    </source>
</reference>
<evidence type="ECO:0000313" key="4">
    <source>
        <dbReference type="Proteomes" id="UP000317650"/>
    </source>
</evidence>
<sequence length="154" mass="17422">MALNYRFHIRVLHHLIVFFFIVNTSSPSNTSERTTIDPTIDKDELNHVEGWHSHCGHVSHQLRPIWRLKFASPLRPQAACSYLSPPATYRASSIPGVLLVLFSSSNSTCLPFFLLFLHCLLFFLPLPSSTTSLFLSSPISSLNASQDANEECWY</sequence>
<evidence type="ECO:0008006" key="5">
    <source>
        <dbReference type="Google" id="ProtNLM"/>
    </source>
</evidence>
<evidence type="ECO:0000256" key="2">
    <source>
        <dbReference type="SAM" id="SignalP"/>
    </source>
</evidence>
<keyword evidence="1" id="KW-0472">Membrane</keyword>
<protein>
    <recommendedName>
        <fullName evidence="5">Transmembrane protein</fullName>
    </recommendedName>
</protein>
<proteinExistence type="predicted"/>
<keyword evidence="2" id="KW-0732">Signal</keyword>
<keyword evidence="4" id="KW-1185">Reference proteome</keyword>
<dbReference type="Proteomes" id="UP000317650">
    <property type="component" value="Chromosome 5"/>
</dbReference>
<evidence type="ECO:0000256" key="1">
    <source>
        <dbReference type="SAM" id="Phobius"/>
    </source>
</evidence>
<evidence type="ECO:0000313" key="3">
    <source>
        <dbReference type="EMBL" id="THU65362.1"/>
    </source>
</evidence>
<accession>A0A4S8JT95</accession>